<proteinExistence type="predicted"/>
<evidence type="ECO:0000256" key="1">
    <source>
        <dbReference type="SAM" id="MobiDB-lite"/>
    </source>
</evidence>
<dbReference type="EMBL" id="BAABKB010000030">
    <property type="protein sequence ID" value="GAA5027891.1"/>
    <property type="molecule type" value="Genomic_DNA"/>
</dbReference>
<evidence type="ECO:0000313" key="3">
    <source>
        <dbReference type="Proteomes" id="UP001501759"/>
    </source>
</evidence>
<comment type="caution">
    <text evidence="2">The sequence shown here is derived from an EMBL/GenBank/DDBJ whole genome shotgun (WGS) entry which is preliminary data.</text>
</comment>
<keyword evidence="3" id="KW-1185">Reference proteome</keyword>
<dbReference type="InterPro" id="IPR025335">
    <property type="entry name" value="DUF4241"/>
</dbReference>
<reference evidence="3" key="1">
    <citation type="journal article" date="2019" name="Int. J. Syst. Evol. Microbiol.">
        <title>The Global Catalogue of Microorganisms (GCM) 10K type strain sequencing project: providing services to taxonomists for standard genome sequencing and annotation.</title>
        <authorList>
            <consortium name="The Broad Institute Genomics Platform"/>
            <consortium name="The Broad Institute Genome Sequencing Center for Infectious Disease"/>
            <person name="Wu L."/>
            <person name="Ma J."/>
        </authorList>
    </citation>
    <scope>NUCLEOTIDE SEQUENCE [LARGE SCALE GENOMIC DNA]</scope>
    <source>
        <strain evidence="3">JCM 18409</strain>
    </source>
</reference>
<dbReference type="Pfam" id="PF14025">
    <property type="entry name" value="DUF4241"/>
    <property type="match status" value="1"/>
</dbReference>
<sequence length="425" mass="45895">MNGTQIIEVVYGEGWDFGRGVVLGPIGAEAAAARDAAGEPYAVVLRQADSLGAIVAHVDWSHHYLGLWVSDLHGRRFMEVDLRRLAADRLFLTCRRGWAYPDEGSPEFAADAGRVTIELRPDGRGTQIVEPQGDKGGSRYTTADVPEEQRWFPVPEFGQWKALLAPLGGDHAPGCELRETVTVARTGESGGPNWRAPRGMRPGHLNELFTPGARFSTDRQEYTVWEPIPAGTLRLPSGRLVARDPTYGECEQDAGFTVTVAPGDYPVQLASAGYTAEHEGRTLILDEYTAARVLVSERPAVRWELALLPGQDERLLRDGQFYGFGVDAGTGAFADASTAADLGRRFWDGQVSGVLTEDDHGIAVVDDTATGTNLIAYPSGRGDGAYPVWIGRDTDGEVACFVADMLILTGAEPLPRGAGEDRSTK</sequence>
<evidence type="ECO:0000313" key="2">
    <source>
        <dbReference type="EMBL" id="GAA5027891.1"/>
    </source>
</evidence>
<dbReference type="Proteomes" id="UP001501759">
    <property type="component" value="Unassembled WGS sequence"/>
</dbReference>
<accession>A0ABP9JCM6</accession>
<feature type="region of interest" description="Disordered" evidence="1">
    <location>
        <begin position="121"/>
        <end position="141"/>
    </location>
</feature>
<organism evidence="2 3">
    <name type="scientific">Streptomyces siamensis</name>
    <dbReference type="NCBI Taxonomy" id="1274986"/>
    <lineage>
        <taxon>Bacteria</taxon>
        <taxon>Bacillati</taxon>
        <taxon>Actinomycetota</taxon>
        <taxon>Actinomycetes</taxon>
        <taxon>Kitasatosporales</taxon>
        <taxon>Streptomycetaceae</taxon>
        <taxon>Streptomyces</taxon>
    </lineage>
</organism>
<dbReference type="RefSeq" id="WP_345656325.1">
    <property type="nucleotide sequence ID" value="NZ_BAABKB010000030.1"/>
</dbReference>
<gene>
    <name evidence="2" type="ORF">GCM10023335_65110</name>
</gene>
<protein>
    <submittedName>
        <fullName evidence="2">DUF4241 domain-containing protein</fullName>
    </submittedName>
</protein>
<name>A0ABP9JCM6_9ACTN</name>